<evidence type="ECO:0000313" key="2">
    <source>
        <dbReference type="EMBL" id="EZP82778.1"/>
    </source>
</evidence>
<name>A0A031K170_9SPHN</name>
<evidence type="ECO:0000313" key="1">
    <source>
        <dbReference type="EMBL" id="AOR79030.1"/>
    </source>
</evidence>
<dbReference type="PROSITE" id="PS51257">
    <property type="entry name" value="PROKAR_LIPOPROTEIN"/>
    <property type="match status" value="1"/>
</dbReference>
<dbReference type="AlphaFoldDB" id="A0A031K170"/>
<evidence type="ECO:0000313" key="4">
    <source>
        <dbReference type="Proteomes" id="UP000094626"/>
    </source>
</evidence>
<dbReference type="Proteomes" id="UP000024329">
    <property type="component" value="Unassembled WGS sequence"/>
</dbReference>
<dbReference type="SUPFAM" id="SSF51905">
    <property type="entry name" value="FAD/NAD(P)-binding domain"/>
    <property type="match status" value="1"/>
</dbReference>
<sequence length="538" mass="57823">MKVDASRRAVLAGGSAAVGASLLSGCARPVMAGTLGGADWQRGHRLRDGAFPAPEGPVEDIDVVIAGGGVAGLAAGWRLAEAGFGDFAVFELEEHTGGNARSGRNAVSAYPLGAHYLPVPNREAKALRHMLRGFGMIVGDTADGPVYDPYQLCADLEERLLWRGEWQEGLFPQTGLPPAQQAQRRAFERRMADFRGAVGADGRPAFAVPSPLSSTDPRFTALDRHNFAEWLDAEGFTAPALRVYLRYCCRDDYGAEPEHVSAWAGIHYFAARRGWAANGDGDRELTWPEGNDRLASLMAARIRANLRPACSVFRVAATTEGGAELDVFDHAAGRSRRLRAKVAILAMPHFVAARVAPTLCASGGFSYAPWVVANVTLSRPPAGKGVSLAWDNVSTASDALGYVVATHQTASAAAGPTVLTWYMPLSRETPEEARKIMMTRSLERWQDIVRDDLLAMNPDLDGAIESIDVWRWGHAMIRPTPGFLSDPERLAARAARPPVLFAHSDLSGLSLFEEAHHHGVTAAETALAHLGHAFQSIA</sequence>
<dbReference type="PANTHER" id="PTHR43563:SF1">
    <property type="entry name" value="AMINE OXIDASE [FLAVIN-CONTAINING] B"/>
    <property type="match status" value="1"/>
</dbReference>
<geneLocation type="plasmid" evidence="1 4">
    <name>pSA1</name>
</geneLocation>
<dbReference type="Gene3D" id="3.50.50.60">
    <property type="entry name" value="FAD/NAD(P)-binding domain"/>
    <property type="match status" value="1"/>
</dbReference>
<dbReference type="InterPro" id="IPR036188">
    <property type="entry name" value="FAD/NAD-bd_sf"/>
</dbReference>
<accession>A0A031K170</accession>
<dbReference type="PROSITE" id="PS51318">
    <property type="entry name" value="TAT"/>
    <property type="match status" value="1"/>
</dbReference>
<evidence type="ECO:0000313" key="3">
    <source>
        <dbReference type="Proteomes" id="UP000024329"/>
    </source>
</evidence>
<dbReference type="InterPro" id="IPR006311">
    <property type="entry name" value="TAT_signal"/>
</dbReference>
<dbReference type="Pfam" id="PF13450">
    <property type="entry name" value="NAD_binding_8"/>
    <property type="match status" value="1"/>
</dbReference>
<dbReference type="Proteomes" id="UP000094626">
    <property type="component" value="Plasmid pSA1"/>
</dbReference>
<proteinExistence type="predicted"/>
<dbReference type="OrthoDB" id="231484at2"/>
<keyword evidence="1" id="KW-0614">Plasmid</keyword>
<dbReference type="RefSeq" id="WP_036525048.1">
    <property type="nucleotide sequence ID" value="NZ_CP017076.1"/>
</dbReference>
<reference evidence="2 3" key="1">
    <citation type="submission" date="2014-03" db="EMBL/GenBank/DDBJ databases">
        <title>Whole genome sequence of Novosphingobium resinovorum KF1.</title>
        <authorList>
            <person name="Gan H.M."/>
            <person name="Gan H.Y."/>
            <person name="Chew T.H."/>
            <person name="Savka M.A."/>
        </authorList>
    </citation>
    <scope>NUCLEOTIDE SEQUENCE [LARGE SCALE GENOMIC DNA]</scope>
    <source>
        <strain evidence="2 3">KF1</strain>
    </source>
</reference>
<dbReference type="EMBL" id="JFYZ01000005">
    <property type="protein sequence ID" value="EZP82778.1"/>
    <property type="molecule type" value="Genomic_DNA"/>
</dbReference>
<dbReference type="eggNOG" id="COG1231">
    <property type="taxonomic scope" value="Bacteria"/>
</dbReference>
<gene>
    <name evidence="1" type="ORF">BES08_19220</name>
    <name evidence="2" type="ORF">BV97_01702</name>
</gene>
<keyword evidence="4" id="KW-1185">Reference proteome</keyword>
<protein>
    <submittedName>
        <fullName evidence="2">FAD dependent oxidoreductase</fullName>
    </submittedName>
    <submittedName>
        <fullName evidence="1">Twin-arginine translocation pathway signal protein</fullName>
    </submittedName>
</protein>
<dbReference type="EMBL" id="CP017076">
    <property type="protein sequence ID" value="AOR79030.1"/>
    <property type="molecule type" value="Genomic_DNA"/>
</dbReference>
<dbReference type="InterPro" id="IPR050703">
    <property type="entry name" value="Flavin_MAO"/>
</dbReference>
<reference evidence="4" key="3">
    <citation type="journal article" date="2017" name="J. Biotechnol.">
        <title>Complete genome sequence of Novosphingobium resinovorum SA1, a versatile xenobiotic-degrading bacterium capable of utilizing sulfanilic acid.</title>
        <authorList>
            <person name="Hegedus B."/>
            <person name="Kos P.B."/>
            <person name="Balint B."/>
            <person name="Maroti G."/>
            <person name="Gan H.M."/>
            <person name="Perei K."/>
            <person name="Rakhely G."/>
        </authorList>
    </citation>
    <scope>NUCLEOTIDE SEQUENCE [LARGE SCALE GENOMIC DNA]</scope>
    <source>
        <strain evidence="4">SA1</strain>
    </source>
</reference>
<dbReference type="KEGG" id="nre:BES08_19220"/>
<dbReference type="GO" id="GO:0016491">
    <property type="term" value="F:oxidoreductase activity"/>
    <property type="evidence" value="ECO:0007669"/>
    <property type="project" value="UniProtKB-ARBA"/>
</dbReference>
<reference evidence="1" key="2">
    <citation type="submission" date="2016-08" db="EMBL/GenBank/DDBJ databases">
        <authorList>
            <person name="Seilhamer J.J."/>
        </authorList>
    </citation>
    <scope>NUCLEOTIDE SEQUENCE [LARGE SCALE GENOMIC DNA]</scope>
    <source>
        <strain evidence="1">SA1</strain>
        <plasmid evidence="1">pSA1</plasmid>
    </source>
</reference>
<organism evidence="2 3">
    <name type="scientific">Novosphingobium resinovorum</name>
    <dbReference type="NCBI Taxonomy" id="158500"/>
    <lineage>
        <taxon>Bacteria</taxon>
        <taxon>Pseudomonadati</taxon>
        <taxon>Pseudomonadota</taxon>
        <taxon>Alphaproteobacteria</taxon>
        <taxon>Sphingomonadales</taxon>
        <taxon>Sphingomonadaceae</taxon>
        <taxon>Novosphingobium</taxon>
    </lineage>
</organism>
<dbReference type="PANTHER" id="PTHR43563">
    <property type="entry name" value="AMINE OXIDASE"/>
    <property type="match status" value="1"/>
</dbReference>
<dbReference type="PATRIC" id="fig|158500.4.peg.1744"/>